<dbReference type="Proteomes" id="UP000193944">
    <property type="component" value="Unassembled WGS sequence"/>
</dbReference>
<organism evidence="2 3">
    <name type="scientific">Anaeromyces robustus</name>
    <dbReference type="NCBI Taxonomy" id="1754192"/>
    <lineage>
        <taxon>Eukaryota</taxon>
        <taxon>Fungi</taxon>
        <taxon>Fungi incertae sedis</taxon>
        <taxon>Chytridiomycota</taxon>
        <taxon>Chytridiomycota incertae sedis</taxon>
        <taxon>Neocallimastigomycetes</taxon>
        <taxon>Neocallimastigales</taxon>
        <taxon>Neocallimastigaceae</taxon>
        <taxon>Anaeromyces</taxon>
    </lineage>
</organism>
<dbReference type="OrthoDB" id="2134068at2759"/>
<name>A0A1Y1WUC3_9FUNG</name>
<dbReference type="EMBL" id="MCFG01000262">
    <property type="protein sequence ID" value="ORX77149.1"/>
    <property type="molecule type" value="Genomic_DNA"/>
</dbReference>
<gene>
    <name evidence="2" type="ORF">BCR32DRAFT_295802</name>
</gene>
<comment type="caution">
    <text evidence="2">The sequence shown here is derived from an EMBL/GenBank/DDBJ whole genome shotgun (WGS) entry which is preliminary data.</text>
</comment>
<feature type="region of interest" description="Disordered" evidence="1">
    <location>
        <begin position="513"/>
        <end position="538"/>
    </location>
</feature>
<reference evidence="2 3" key="2">
    <citation type="submission" date="2016-08" db="EMBL/GenBank/DDBJ databases">
        <title>Pervasive Adenine N6-methylation of Active Genes in Fungi.</title>
        <authorList>
            <consortium name="DOE Joint Genome Institute"/>
            <person name="Mondo S.J."/>
            <person name="Dannebaum R.O."/>
            <person name="Kuo R.C."/>
            <person name="Labutti K."/>
            <person name="Haridas S."/>
            <person name="Kuo A."/>
            <person name="Salamov A."/>
            <person name="Ahrendt S.R."/>
            <person name="Lipzen A."/>
            <person name="Sullivan W."/>
            <person name="Andreopoulos W.B."/>
            <person name="Clum A."/>
            <person name="Lindquist E."/>
            <person name="Daum C."/>
            <person name="Ramamoorthy G.K."/>
            <person name="Gryganskyi A."/>
            <person name="Culley D."/>
            <person name="Magnuson J.K."/>
            <person name="James T.Y."/>
            <person name="O'Malley M.A."/>
            <person name="Stajich J.E."/>
            <person name="Spatafora J.W."/>
            <person name="Visel A."/>
            <person name="Grigoriev I.V."/>
        </authorList>
    </citation>
    <scope>NUCLEOTIDE SEQUENCE [LARGE SCALE GENOMIC DNA]</scope>
    <source>
        <strain evidence="2 3">S4</strain>
    </source>
</reference>
<protein>
    <submittedName>
        <fullName evidence="2">Uncharacterized protein</fullName>
    </submittedName>
</protein>
<proteinExistence type="predicted"/>
<accession>A0A1Y1WUC3</accession>
<evidence type="ECO:0000313" key="3">
    <source>
        <dbReference type="Proteomes" id="UP000193944"/>
    </source>
</evidence>
<reference evidence="2 3" key="1">
    <citation type="submission" date="2016-08" db="EMBL/GenBank/DDBJ databases">
        <title>A Parts List for Fungal Cellulosomes Revealed by Comparative Genomics.</title>
        <authorList>
            <consortium name="DOE Joint Genome Institute"/>
            <person name="Haitjema C.H."/>
            <person name="Gilmore S.P."/>
            <person name="Henske J.K."/>
            <person name="Solomon K.V."/>
            <person name="De Groot R."/>
            <person name="Kuo A."/>
            <person name="Mondo S.J."/>
            <person name="Salamov A.A."/>
            <person name="Labutti K."/>
            <person name="Zhao Z."/>
            <person name="Chiniquy J."/>
            <person name="Barry K."/>
            <person name="Brewer H.M."/>
            <person name="Purvine S.O."/>
            <person name="Wright A.T."/>
            <person name="Boxma B."/>
            <person name="Van Alen T."/>
            <person name="Hackstein J.H."/>
            <person name="Baker S.E."/>
            <person name="Grigoriev I.V."/>
            <person name="O'Malley M.A."/>
        </authorList>
    </citation>
    <scope>NUCLEOTIDE SEQUENCE [LARGE SCALE GENOMIC DNA]</scope>
    <source>
        <strain evidence="2 3">S4</strain>
    </source>
</reference>
<dbReference type="AlphaFoldDB" id="A0A1Y1WUC3"/>
<sequence>MTKKNYYLMELRKNKSNMLREPPTYIPRTTPFDKKPIKYEGGRISRNSSNLNEKINEFPITTPINKGLEELLKNEQFGKNMQNIIRLIQTKYLPQLNKLEVLLLNNPTFLYITKIIGISKENTLRITGIAALALLVYTANSICRRHKSLLLDIFIYSTPAISLYNEIIKKEPEILDEKPKKTFLDPKDILHRDLKKCYQLKTWLIYLLVSSLFNVTDNFFINKSKPVTEPSVTQTVITTTPYLLRDTNKQIYTTITQVTPFSQRMYSNISQRIKNTMKYSWYWVAKFLVVYWMGYKGGRDILYKNIAIPIIKKCFIYEIKSKRSISDMDISFEDSDSFSKNYQFIPPNHPPKSASNTRDHSLQPVTISNNSSINFGNNVFFNDDSFINTNSNYYYSTKGNKDNNKKDELSYSGYFSDSFYESNEALASRLNNNNILNSIKYSSSSNKMVQSSDSLSVEDPWKSNSFIGNNNIPIKRNRSFSLNSINHSNNSLNNYRATIFDVNNKLSEYYNDTSFENNNNNNNESFYLSNNNNKARKS</sequence>
<evidence type="ECO:0000256" key="1">
    <source>
        <dbReference type="SAM" id="MobiDB-lite"/>
    </source>
</evidence>
<evidence type="ECO:0000313" key="2">
    <source>
        <dbReference type="EMBL" id="ORX77149.1"/>
    </source>
</evidence>
<keyword evidence="3" id="KW-1185">Reference proteome</keyword>